<gene>
    <name evidence="2" type="ORF">Slati_4221200</name>
</gene>
<proteinExistence type="predicted"/>
<evidence type="ECO:0000256" key="1">
    <source>
        <dbReference type="SAM" id="MobiDB-lite"/>
    </source>
</evidence>
<comment type="caution">
    <text evidence="2">The sequence shown here is derived from an EMBL/GenBank/DDBJ whole genome shotgun (WGS) entry which is preliminary data.</text>
</comment>
<dbReference type="EMBL" id="JACGWN010000015">
    <property type="protein sequence ID" value="KAL0401913.1"/>
    <property type="molecule type" value="Genomic_DNA"/>
</dbReference>
<protein>
    <submittedName>
        <fullName evidence="2">Uncharacterized protein</fullName>
    </submittedName>
</protein>
<feature type="region of interest" description="Disordered" evidence="1">
    <location>
        <begin position="1"/>
        <end position="21"/>
    </location>
</feature>
<accession>A0AAW2TCR0</accession>
<reference evidence="2" key="2">
    <citation type="journal article" date="2024" name="Plant">
        <title>Genomic evolution and insights into agronomic trait innovations of Sesamum species.</title>
        <authorList>
            <person name="Miao H."/>
            <person name="Wang L."/>
            <person name="Qu L."/>
            <person name="Liu H."/>
            <person name="Sun Y."/>
            <person name="Le M."/>
            <person name="Wang Q."/>
            <person name="Wei S."/>
            <person name="Zheng Y."/>
            <person name="Lin W."/>
            <person name="Duan Y."/>
            <person name="Cao H."/>
            <person name="Xiong S."/>
            <person name="Wang X."/>
            <person name="Wei L."/>
            <person name="Li C."/>
            <person name="Ma Q."/>
            <person name="Ju M."/>
            <person name="Zhao R."/>
            <person name="Li G."/>
            <person name="Mu C."/>
            <person name="Tian Q."/>
            <person name="Mei H."/>
            <person name="Zhang T."/>
            <person name="Gao T."/>
            <person name="Zhang H."/>
        </authorList>
    </citation>
    <scope>NUCLEOTIDE SEQUENCE</scope>
    <source>
        <strain evidence="2">KEN1</strain>
    </source>
</reference>
<name>A0AAW2TCR0_9LAMI</name>
<evidence type="ECO:0000313" key="2">
    <source>
        <dbReference type="EMBL" id="KAL0401913.1"/>
    </source>
</evidence>
<sequence>MPNVNAVGGFPGQPQQRYDPHYNFYNPGWRDHPNFSYRNQGEQSKPHPQIFNWPALAQAPSQAPNSGMSLEDIVKSLAVSTQQF</sequence>
<reference evidence="2" key="1">
    <citation type="submission" date="2020-06" db="EMBL/GenBank/DDBJ databases">
        <authorList>
            <person name="Li T."/>
            <person name="Hu X."/>
            <person name="Zhang T."/>
            <person name="Song X."/>
            <person name="Zhang H."/>
            <person name="Dai N."/>
            <person name="Sheng W."/>
            <person name="Hou X."/>
            <person name="Wei L."/>
        </authorList>
    </citation>
    <scope>NUCLEOTIDE SEQUENCE</scope>
    <source>
        <strain evidence="2">KEN1</strain>
        <tissue evidence="2">Leaf</tissue>
    </source>
</reference>
<dbReference type="AlphaFoldDB" id="A0AAW2TCR0"/>
<organism evidence="2">
    <name type="scientific">Sesamum latifolium</name>
    <dbReference type="NCBI Taxonomy" id="2727402"/>
    <lineage>
        <taxon>Eukaryota</taxon>
        <taxon>Viridiplantae</taxon>
        <taxon>Streptophyta</taxon>
        <taxon>Embryophyta</taxon>
        <taxon>Tracheophyta</taxon>
        <taxon>Spermatophyta</taxon>
        <taxon>Magnoliopsida</taxon>
        <taxon>eudicotyledons</taxon>
        <taxon>Gunneridae</taxon>
        <taxon>Pentapetalae</taxon>
        <taxon>asterids</taxon>
        <taxon>lamiids</taxon>
        <taxon>Lamiales</taxon>
        <taxon>Pedaliaceae</taxon>
        <taxon>Sesamum</taxon>
    </lineage>
</organism>